<feature type="binding site" evidence="2">
    <location>
        <position position="87"/>
    </location>
    <ligand>
        <name>Fe cation</name>
        <dbReference type="ChEBI" id="CHEBI:24875"/>
    </ligand>
</feature>
<dbReference type="RefSeq" id="WP_154528370.1">
    <property type="nucleotide sequence ID" value="NZ_VUNH01000003.1"/>
</dbReference>
<dbReference type="InterPro" id="IPR036821">
    <property type="entry name" value="Peptide_deformylase_sf"/>
</dbReference>
<dbReference type="EC" id="3.5.1.88" evidence="2"/>
<dbReference type="NCBIfam" id="NF001159">
    <property type="entry name" value="PRK00150.1-3"/>
    <property type="match status" value="1"/>
</dbReference>
<comment type="function">
    <text evidence="2">Removes the formyl group from the N-terminal Met of newly synthesized proteins. Requires at least a dipeptide for an efficient rate of reaction. N-terminal L-methionine is a prerequisite for activity but the enzyme has broad specificity at other positions.</text>
</comment>
<organism evidence="3 4">
    <name type="scientific">Pyramidobacter porci</name>
    <dbReference type="NCBI Taxonomy" id="2605789"/>
    <lineage>
        <taxon>Bacteria</taxon>
        <taxon>Thermotogati</taxon>
        <taxon>Synergistota</taxon>
        <taxon>Synergistia</taxon>
        <taxon>Synergistales</taxon>
        <taxon>Dethiosulfovibrionaceae</taxon>
        <taxon>Pyramidobacter</taxon>
    </lineage>
</organism>
<evidence type="ECO:0000313" key="3">
    <source>
        <dbReference type="EMBL" id="MST55275.1"/>
    </source>
</evidence>
<dbReference type="SUPFAM" id="SSF56420">
    <property type="entry name" value="Peptide deformylase"/>
    <property type="match status" value="1"/>
</dbReference>
<dbReference type="PRINTS" id="PR01576">
    <property type="entry name" value="PDEFORMYLASE"/>
</dbReference>
<feature type="active site" evidence="2">
    <location>
        <position position="130"/>
    </location>
</feature>
<dbReference type="AlphaFoldDB" id="A0A6L5YAW3"/>
<reference evidence="3 4" key="1">
    <citation type="submission" date="2019-08" db="EMBL/GenBank/DDBJ databases">
        <title>In-depth cultivation of the pig gut microbiome towards novel bacterial diversity and tailored functional studies.</title>
        <authorList>
            <person name="Wylensek D."/>
            <person name="Hitch T.C.A."/>
            <person name="Clavel T."/>
        </authorList>
    </citation>
    <scope>NUCLEOTIDE SEQUENCE [LARGE SCALE GENOMIC DNA]</scope>
    <source>
        <strain evidence="3 4">SM-530-WT-4B</strain>
    </source>
</reference>
<evidence type="ECO:0000256" key="1">
    <source>
        <dbReference type="ARBA" id="ARBA00010759"/>
    </source>
</evidence>
<dbReference type="Proteomes" id="UP000473699">
    <property type="component" value="Unassembled WGS sequence"/>
</dbReference>
<dbReference type="CDD" id="cd00487">
    <property type="entry name" value="Pep_deformylase"/>
    <property type="match status" value="1"/>
</dbReference>
<keyword evidence="2" id="KW-0648">Protein biosynthesis</keyword>
<dbReference type="PANTHER" id="PTHR10458">
    <property type="entry name" value="PEPTIDE DEFORMYLASE"/>
    <property type="match status" value="1"/>
</dbReference>
<evidence type="ECO:0000256" key="2">
    <source>
        <dbReference type="HAMAP-Rule" id="MF_00163"/>
    </source>
</evidence>
<dbReference type="HAMAP" id="MF_00163">
    <property type="entry name" value="Pep_deformylase"/>
    <property type="match status" value="1"/>
</dbReference>
<keyword evidence="2" id="KW-0408">Iron</keyword>
<name>A0A6L5YAW3_9BACT</name>
<dbReference type="NCBIfam" id="TIGR00079">
    <property type="entry name" value="pept_deformyl"/>
    <property type="match status" value="1"/>
</dbReference>
<sequence length="159" mass="17990">MPLKIVEFPDPVLRRATRPVTVFDEALKTFVDEMTIVMKDDDGVGIAAPQVGVSKKVAVVCFEGERYVLVNPVIVEATGTQRGEEGCLSFPGIFGEIERAERVVVECQDETGARRRHEAEGFVARAFQHEIEHLEGKLLIDHFSPMKRELIRKRLMKRK</sequence>
<accession>A0A6L5YAW3</accession>
<dbReference type="PANTHER" id="PTHR10458:SF22">
    <property type="entry name" value="PEPTIDE DEFORMYLASE"/>
    <property type="match status" value="1"/>
</dbReference>
<keyword evidence="2 3" id="KW-0378">Hydrolase</keyword>
<proteinExistence type="inferred from homology"/>
<dbReference type="GO" id="GO:0006412">
    <property type="term" value="P:translation"/>
    <property type="evidence" value="ECO:0007669"/>
    <property type="project" value="UniProtKB-UniRule"/>
</dbReference>
<evidence type="ECO:0000313" key="4">
    <source>
        <dbReference type="Proteomes" id="UP000473699"/>
    </source>
</evidence>
<comment type="similarity">
    <text evidence="1 2">Belongs to the polypeptide deformylase family.</text>
</comment>
<protein>
    <recommendedName>
        <fullName evidence="2">Peptide deformylase</fullName>
        <shortName evidence="2">PDF</shortName>
        <ecNumber evidence="2">3.5.1.88</ecNumber>
    </recommendedName>
    <alternativeName>
        <fullName evidence="2">Polypeptide deformylase</fullName>
    </alternativeName>
</protein>
<dbReference type="GO" id="GO:0042586">
    <property type="term" value="F:peptide deformylase activity"/>
    <property type="evidence" value="ECO:0007669"/>
    <property type="project" value="UniProtKB-UniRule"/>
</dbReference>
<keyword evidence="2" id="KW-0479">Metal-binding</keyword>
<gene>
    <name evidence="2 3" type="primary">def</name>
    <name evidence="3" type="ORF">FYJ74_04380</name>
</gene>
<feature type="binding site" evidence="2">
    <location>
        <position position="129"/>
    </location>
    <ligand>
        <name>Fe cation</name>
        <dbReference type="ChEBI" id="CHEBI:24875"/>
    </ligand>
</feature>
<dbReference type="Gene3D" id="3.90.45.10">
    <property type="entry name" value="Peptide deformylase"/>
    <property type="match status" value="1"/>
</dbReference>
<dbReference type="InterPro" id="IPR023635">
    <property type="entry name" value="Peptide_deformylase"/>
</dbReference>
<comment type="catalytic activity">
    <reaction evidence="2">
        <text>N-terminal N-formyl-L-methionyl-[peptide] + H2O = N-terminal L-methionyl-[peptide] + formate</text>
        <dbReference type="Rhea" id="RHEA:24420"/>
        <dbReference type="Rhea" id="RHEA-COMP:10639"/>
        <dbReference type="Rhea" id="RHEA-COMP:10640"/>
        <dbReference type="ChEBI" id="CHEBI:15377"/>
        <dbReference type="ChEBI" id="CHEBI:15740"/>
        <dbReference type="ChEBI" id="CHEBI:49298"/>
        <dbReference type="ChEBI" id="CHEBI:64731"/>
        <dbReference type="EC" id="3.5.1.88"/>
    </reaction>
</comment>
<dbReference type="GO" id="GO:0046872">
    <property type="term" value="F:metal ion binding"/>
    <property type="evidence" value="ECO:0007669"/>
    <property type="project" value="UniProtKB-KW"/>
</dbReference>
<dbReference type="EMBL" id="VUNH01000003">
    <property type="protein sequence ID" value="MST55275.1"/>
    <property type="molecule type" value="Genomic_DNA"/>
</dbReference>
<comment type="caution">
    <text evidence="3">The sequence shown here is derived from an EMBL/GenBank/DDBJ whole genome shotgun (WGS) entry which is preliminary data.</text>
</comment>
<dbReference type="Pfam" id="PF01327">
    <property type="entry name" value="Pep_deformylase"/>
    <property type="match status" value="1"/>
</dbReference>
<feature type="binding site" evidence="2">
    <location>
        <position position="133"/>
    </location>
    <ligand>
        <name>Fe cation</name>
        <dbReference type="ChEBI" id="CHEBI:24875"/>
    </ligand>
</feature>
<keyword evidence="4" id="KW-1185">Reference proteome</keyword>
<dbReference type="PIRSF" id="PIRSF004749">
    <property type="entry name" value="Pep_def"/>
    <property type="match status" value="1"/>
</dbReference>
<comment type="cofactor">
    <cofactor evidence="2">
        <name>Fe(2+)</name>
        <dbReference type="ChEBI" id="CHEBI:29033"/>
    </cofactor>
    <text evidence="2">Binds 1 Fe(2+) ion.</text>
</comment>